<dbReference type="Proteomes" id="UP000541444">
    <property type="component" value="Unassembled WGS sequence"/>
</dbReference>
<dbReference type="SUPFAM" id="SSF47113">
    <property type="entry name" value="Histone-fold"/>
    <property type="match status" value="1"/>
</dbReference>
<dbReference type="AlphaFoldDB" id="A0A7J7MFU1"/>
<dbReference type="OrthoDB" id="386949at2759"/>
<keyword evidence="8" id="KW-1185">Reference proteome</keyword>
<comment type="caution">
    <text evidence="7">The sequence shown here is derived from an EMBL/GenBank/DDBJ whole genome shotgun (WGS) entry which is preliminary data.</text>
</comment>
<feature type="compositionally biased region" description="Polar residues" evidence="5">
    <location>
        <begin position="235"/>
        <end position="246"/>
    </location>
</feature>
<dbReference type="PANTHER" id="PTHR11064:SF9">
    <property type="entry name" value="NUCLEAR TRANSCRIPTION FACTOR Y SUBUNIT BETA"/>
    <property type="match status" value="1"/>
</dbReference>
<feature type="domain" description="Transcription factor CBF/NF-Y/archaeal histone" evidence="6">
    <location>
        <begin position="57"/>
        <end position="120"/>
    </location>
</feature>
<dbReference type="InterPro" id="IPR027113">
    <property type="entry name" value="Transc_fact_NFYB/HAP3"/>
</dbReference>
<dbReference type="GO" id="GO:0016602">
    <property type="term" value="C:CCAAT-binding factor complex"/>
    <property type="evidence" value="ECO:0007669"/>
    <property type="project" value="InterPro"/>
</dbReference>
<organism evidence="7 8">
    <name type="scientific">Kingdonia uniflora</name>
    <dbReference type="NCBI Taxonomy" id="39325"/>
    <lineage>
        <taxon>Eukaryota</taxon>
        <taxon>Viridiplantae</taxon>
        <taxon>Streptophyta</taxon>
        <taxon>Embryophyta</taxon>
        <taxon>Tracheophyta</taxon>
        <taxon>Spermatophyta</taxon>
        <taxon>Magnoliopsida</taxon>
        <taxon>Ranunculales</taxon>
        <taxon>Circaeasteraceae</taxon>
        <taxon>Kingdonia</taxon>
    </lineage>
</organism>
<sequence>MERCGGNNGGQKLDKVASTVAAVVAGVTQPETMNVDATATAEVVTENVPMKDPEMCMPLANVTRIMRKILPIHVKISDDAKETVQECVSEFIAFVTLSANEHCHREQRKTVIADDIIWALGKLGFEQYNGPLSLFHYRYREFEADRGIARGDPMMGRNMNLMVSPLISPPQGPIGNGPFMPQVHMGMMEQQQPPLPPAFYGGPMGSNFMDGDQFNLNLNSNPNMPMINPALYPMNSTPAQNSNPAHNLNPRRYHPYRP</sequence>
<evidence type="ECO:0000256" key="2">
    <source>
        <dbReference type="ARBA" id="ARBA00023015"/>
    </source>
</evidence>
<dbReference type="CDD" id="cd22907">
    <property type="entry name" value="HFD_NFYB"/>
    <property type="match status" value="1"/>
</dbReference>
<evidence type="ECO:0000256" key="5">
    <source>
        <dbReference type="SAM" id="MobiDB-lite"/>
    </source>
</evidence>
<dbReference type="PRINTS" id="PR00615">
    <property type="entry name" value="CCAATSUBUNTA"/>
</dbReference>
<dbReference type="Pfam" id="PF00808">
    <property type="entry name" value="CBFD_NFYB_HMF"/>
    <property type="match status" value="1"/>
</dbReference>
<gene>
    <name evidence="7" type="ORF">GIB67_001008</name>
</gene>
<keyword evidence="3" id="KW-0238">DNA-binding</keyword>
<keyword evidence="2" id="KW-0805">Transcription regulation</keyword>
<proteinExistence type="inferred from homology"/>
<protein>
    <recommendedName>
        <fullName evidence="6">Transcription factor CBF/NF-Y/archaeal histone domain-containing protein</fullName>
    </recommendedName>
</protein>
<dbReference type="GO" id="GO:0046982">
    <property type="term" value="F:protein heterodimerization activity"/>
    <property type="evidence" value="ECO:0007669"/>
    <property type="project" value="InterPro"/>
</dbReference>
<evidence type="ECO:0000313" key="7">
    <source>
        <dbReference type="EMBL" id="KAF6153775.1"/>
    </source>
</evidence>
<dbReference type="GO" id="GO:0001228">
    <property type="term" value="F:DNA-binding transcription activator activity, RNA polymerase II-specific"/>
    <property type="evidence" value="ECO:0007669"/>
    <property type="project" value="InterPro"/>
</dbReference>
<keyword evidence="4" id="KW-0804">Transcription</keyword>
<evidence type="ECO:0000313" key="8">
    <source>
        <dbReference type="Proteomes" id="UP000541444"/>
    </source>
</evidence>
<dbReference type="EMBL" id="JACGCM010001557">
    <property type="protein sequence ID" value="KAF6153775.1"/>
    <property type="molecule type" value="Genomic_DNA"/>
</dbReference>
<accession>A0A7J7MFU1</accession>
<dbReference type="InterPro" id="IPR003958">
    <property type="entry name" value="CBFA_NFYB_domain"/>
</dbReference>
<dbReference type="Gene3D" id="1.10.20.10">
    <property type="entry name" value="Histone, subunit A"/>
    <property type="match status" value="1"/>
</dbReference>
<feature type="compositionally biased region" description="Basic residues" evidence="5">
    <location>
        <begin position="249"/>
        <end position="258"/>
    </location>
</feature>
<feature type="region of interest" description="Disordered" evidence="5">
    <location>
        <begin position="235"/>
        <end position="258"/>
    </location>
</feature>
<dbReference type="InterPro" id="IPR009072">
    <property type="entry name" value="Histone-fold"/>
</dbReference>
<dbReference type="GO" id="GO:0000978">
    <property type="term" value="F:RNA polymerase II cis-regulatory region sequence-specific DNA binding"/>
    <property type="evidence" value="ECO:0007669"/>
    <property type="project" value="TreeGrafter"/>
</dbReference>
<reference evidence="7 8" key="1">
    <citation type="journal article" date="2020" name="IScience">
        <title>Genome Sequencing of the Endangered Kingdonia uniflora (Circaeasteraceae, Ranunculales) Reveals Potential Mechanisms of Evolutionary Specialization.</title>
        <authorList>
            <person name="Sun Y."/>
            <person name="Deng T."/>
            <person name="Zhang A."/>
            <person name="Moore M.J."/>
            <person name="Landis J.B."/>
            <person name="Lin N."/>
            <person name="Zhang H."/>
            <person name="Zhang X."/>
            <person name="Huang J."/>
            <person name="Zhang X."/>
            <person name="Sun H."/>
            <person name="Wang H."/>
        </authorList>
    </citation>
    <scope>NUCLEOTIDE SEQUENCE [LARGE SCALE GENOMIC DNA]</scope>
    <source>
        <strain evidence="7">TB1705</strain>
        <tissue evidence="7">Leaf</tissue>
    </source>
</reference>
<evidence type="ECO:0000256" key="4">
    <source>
        <dbReference type="ARBA" id="ARBA00023163"/>
    </source>
</evidence>
<comment type="similarity">
    <text evidence="1">Belongs to the NFYB/HAP3 subunit family.</text>
</comment>
<evidence type="ECO:0000256" key="1">
    <source>
        <dbReference type="ARBA" id="ARBA00009053"/>
    </source>
</evidence>
<dbReference type="PANTHER" id="PTHR11064">
    <property type="entry name" value="CCAAT-BINDING TRANSCRIPTION FACTOR-RELATED"/>
    <property type="match status" value="1"/>
</dbReference>
<evidence type="ECO:0000256" key="3">
    <source>
        <dbReference type="ARBA" id="ARBA00023125"/>
    </source>
</evidence>
<name>A0A7J7MFU1_9MAGN</name>
<evidence type="ECO:0000259" key="6">
    <source>
        <dbReference type="Pfam" id="PF00808"/>
    </source>
</evidence>